<comment type="cofactor">
    <cofactor evidence="12">
        <name>[2Fe-2S] cluster</name>
        <dbReference type="ChEBI" id="CHEBI:190135"/>
    </cofactor>
    <text evidence="12">Binds 1 [2Fe-2S] cluster per subunit.</text>
</comment>
<dbReference type="InterPro" id="IPR039261">
    <property type="entry name" value="FNR_nucleotide-bd"/>
</dbReference>
<evidence type="ECO:0000256" key="9">
    <source>
        <dbReference type="ARBA" id="ARBA00023014"/>
    </source>
</evidence>
<dbReference type="Gene3D" id="2.10.240.10">
    <property type="entry name" value="Dihydroorotate dehydrogenase, electron transfer subunit"/>
    <property type="match status" value="1"/>
</dbReference>
<feature type="binding site" evidence="12">
    <location>
        <position position="219"/>
    </location>
    <ligand>
        <name>[2Fe-2S] cluster</name>
        <dbReference type="ChEBI" id="CHEBI:190135"/>
    </ligand>
</feature>
<dbReference type="AlphaFoldDB" id="A0A089IVZ6"/>
<evidence type="ECO:0000313" key="14">
    <source>
        <dbReference type="EMBL" id="AIQ13149.1"/>
    </source>
</evidence>
<evidence type="ECO:0000256" key="10">
    <source>
        <dbReference type="ARBA" id="ARBA00034078"/>
    </source>
</evidence>
<dbReference type="InterPro" id="IPR037117">
    <property type="entry name" value="Dihydroorotate_DH_ele_sf"/>
</dbReference>
<evidence type="ECO:0000256" key="12">
    <source>
        <dbReference type="PIRSR" id="PIRSR006816-2"/>
    </source>
</evidence>
<feature type="binding site" evidence="12">
    <location>
        <position position="199"/>
    </location>
    <ligand>
        <name>[2Fe-2S] cluster</name>
        <dbReference type="ChEBI" id="CHEBI:190135"/>
    </ligand>
</feature>
<evidence type="ECO:0000256" key="5">
    <source>
        <dbReference type="ARBA" id="ARBA00022723"/>
    </source>
</evidence>
<dbReference type="GO" id="GO:0046872">
    <property type="term" value="F:metal ion binding"/>
    <property type="evidence" value="ECO:0007669"/>
    <property type="project" value="UniProtKB-KW"/>
</dbReference>
<keyword evidence="4 12" id="KW-0001">2Fe-2S</keyword>
<keyword evidence="9 12" id="KW-0411">Iron-sulfur</keyword>
<proteinExistence type="inferred from homology"/>
<dbReference type="PANTHER" id="PTHR43513:SF3">
    <property type="entry name" value="DIHYDROOROTATE DEHYDROGENASE B (NAD(+)), ELECTRON TRANSFER SUBUNIT-RELATED"/>
    <property type="match status" value="1"/>
</dbReference>
<evidence type="ECO:0000256" key="6">
    <source>
        <dbReference type="ARBA" id="ARBA00022827"/>
    </source>
</evidence>
<dbReference type="InterPro" id="IPR017927">
    <property type="entry name" value="FAD-bd_FR_type"/>
</dbReference>
<keyword evidence="6 11" id="KW-0274">FAD</keyword>
<keyword evidence="15" id="KW-1185">Reference proteome</keyword>
<evidence type="ECO:0000259" key="13">
    <source>
        <dbReference type="PROSITE" id="PS51384"/>
    </source>
</evidence>
<keyword evidence="5 12" id="KW-0479">Metal-binding</keyword>
<dbReference type="CDD" id="cd06218">
    <property type="entry name" value="DHOD_e_trans"/>
    <property type="match status" value="1"/>
</dbReference>
<dbReference type="InterPro" id="IPR017938">
    <property type="entry name" value="Riboflavin_synthase-like_b-brl"/>
</dbReference>
<evidence type="ECO:0000256" key="7">
    <source>
        <dbReference type="ARBA" id="ARBA00022982"/>
    </source>
</evidence>
<dbReference type="InterPro" id="IPR012165">
    <property type="entry name" value="Cyt_c3_hydrogenase_gsu"/>
</dbReference>
<dbReference type="GO" id="GO:0051537">
    <property type="term" value="F:2 iron, 2 sulfur cluster binding"/>
    <property type="evidence" value="ECO:0007669"/>
    <property type="project" value="UniProtKB-KW"/>
</dbReference>
<dbReference type="NCBIfam" id="NF000798">
    <property type="entry name" value="PRK00054.1-3"/>
    <property type="match status" value="1"/>
</dbReference>
<dbReference type="GO" id="GO:0006221">
    <property type="term" value="P:pyrimidine nucleotide biosynthetic process"/>
    <property type="evidence" value="ECO:0007669"/>
    <property type="project" value="InterPro"/>
</dbReference>
<feature type="domain" description="FAD-binding FR-type" evidence="13">
    <location>
        <begin position="1"/>
        <end position="91"/>
    </location>
</feature>
<evidence type="ECO:0000256" key="11">
    <source>
        <dbReference type="PIRSR" id="PIRSR006816-1"/>
    </source>
</evidence>
<dbReference type="OrthoDB" id="9778346at2"/>
<evidence type="ECO:0000256" key="4">
    <source>
        <dbReference type="ARBA" id="ARBA00022714"/>
    </source>
</evidence>
<dbReference type="PROSITE" id="PS51384">
    <property type="entry name" value="FAD_FR"/>
    <property type="match status" value="1"/>
</dbReference>
<dbReference type="PANTHER" id="PTHR43513">
    <property type="entry name" value="DIHYDROOROTATE DEHYDROGENASE B (NAD(+)), ELECTRON TRANSFER SUBUNIT"/>
    <property type="match status" value="1"/>
</dbReference>
<protein>
    <submittedName>
        <fullName evidence="14">Diguanylate cyclase</fullName>
    </submittedName>
</protein>
<dbReference type="InterPro" id="IPR050353">
    <property type="entry name" value="PyrK_electron_transfer"/>
</dbReference>
<dbReference type="Gene3D" id="3.40.50.80">
    <property type="entry name" value="Nucleotide-binding domain of ferredoxin-NADP reductase (FNR) module"/>
    <property type="match status" value="1"/>
</dbReference>
<keyword evidence="3 11" id="KW-0285">Flavoprotein</keyword>
<dbReference type="eggNOG" id="COG0543">
    <property type="taxonomic scope" value="Bacteria"/>
</dbReference>
<dbReference type="RefSeq" id="WP_042206945.1">
    <property type="nucleotide sequence ID" value="NZ_CP009288.1"/>
</dbReference>
<dbReference type="Gene3D" id="2.40.30.10">
    <property type="entry name" value="Translation factors"/>
    <property type="match status" value="1"/>
</dbReference>
<dbReference type="InterPro" id="IPR019480">
    <property type="entry name" value="Dihydroorotate_DH_Fe-S-bd"/>
</dbReference>
<comment type="cofactor">
    <cofactor evidence="10">
        <name>[2Fe-2S] cluster</name>
        <dbReference type="ChEBI" id="CHEBI:190135"/>
    </cofactor>
</comment>
<evidence type="ECO:0000256" key="8">
    <source>
        <dbReference type="ARBA" id="ARBA00023004"/>
    </source>
</evidence>
<dbReference type="Pfam" id="PF10418">
    <property type="entry name" value="DHODB_Fe-S_bind"/>
    <property type="match status" value="1"/>
</dbReference>
<dbReference type="EMBL" id="CP009288">
    <property type="protein sequence ID" value="AIQ13149.1"/>
    <property type="molecule type" value="Genomic_DNA"/>
</dbReference>
<keyword evidence="8 12" id="KW-0408">Iron</keyword>
<dbReference type="SUPFAM" id="SSF52343">
    <property type="entry name" value="Ferredoxin reductase-like, C-terminal NADP-linked domain"/>
    <property type="match status" value="1"/>
</dbReference>
<feature type="binding site" evidence="12">
    <location>
        <position position="204"/>
    </location>
    <ligand>
        <name>[2Fe-2S] cluster</name>
        <dbReference type="ChEBI" id="CHEBI:190135"/>
    </ligand>
</feature>
<feature type="binding site" evidence="11">
    <location>
        <begin position="44"/>
        <end position="47"/>
    </location>
    <ligand>
        <name>FAD</name>
        <dbReference type="ChEBI" id="CHEBI:57692"/>
    </ligand>
</feature>
<dbReference type="KEGG" id="pdu:PDUR_15425"/>
<comment type="cofactor">
    <cofactor evidence="11">
        <name>FAD</name>
        <dbReference type="ChEBI" id="CHEBI:57692"/>
    </cofactor>
    <text evidence="11">Binds 1 FAD per subunit.</text>
</comment>
<keyword evidence="2" id="KW-0813">Transport</keyword>
<gene>
    <name evidence="14" type="ORF">PDUR_15425</name>
</gene>
<dbReference type="STRING" id="44251.PDUR_15425"/>
<feature type="binding site" evidence="12">
    <location>
        <position position="207"/>
    </location>
    <ligand>
        <name>[2Fe-2S] cluster</name>
        <dbReference type="ChEBI" id="CHEBI:190135"/>
    </ligand>
</feature>
<evidence type="ECO:0000256" key="2">
    <source>
        <dbReference type="ARBA" id="ARBA00022448"/>
    </source>
</evidence>
<dbReference type="GO" id="GO:0016491">
    <property type="term" value="F:oxidoreductase activity"/>
    <property type="evidence" value="ECO:0007669"/>
    <property type="project" value="InterPro"/>
</dbReference>
<dbReference type="GO" id="GO:0050660">
    <property type="term" value="F:flavin adenine dinucleotide binding"/>
    <property type="evidence" value="ECO:0007669"/>
    <property type="project" value="InterPro"/>
</dbReference>
<feature type="binding site" evidence="11">
    <location>
        <begin position="66"/>
        <end position="67"/>
    </location>
    <ligand>
        <name>FAD</name>
        <dbReference type="ChEBI" id="CHEBI:57692"/>
    </ligand>
</feature>
<keyword evidence="7" id="KW-0249">Electron transport</keyword>
<name>A0A089IVZ6_PAEDU</name>
<accession>A0A089IVZ6</accession>
<evidence type="ECO:0000313" key="15">
    <source>
        <dbReference type="Proteomes" id="UP000029409"/>
    </source>
</evidence>
<sequence length="234" mass="25071">MGTVISNERLADNVYHLRVSGEYGGEMGQFYMLRAWGAYPVLSRPLSIHQVADDGIEFLYHVVGEGTELFAQLTPGDSINLEGPFGSGFPAVTGRVALVGGGIGIAPLLYCAREIPGCDVYLGFSREPFRTEEFRPYAAKLTVDVGGLILDNVDFAEYDHIFVCGPHPMLKAAQLKGIAAATSGSPVNVYLSLENRMACGIGACLVCSVSCKDGQRKACADGPVFLAEEVIFHD</sequence>
<reference evidence="14 15" key="1">
    <citation type="submission" date="2014-08" db="EMBL/GenBank/DDBJ databases">
        <title>Comparative genomics of the Paenibacillus odorifer group.</title>
        <authorList>
            <person name="den Bakker H.C."/>
            <person name="Tsai Y.-C."/>
            <person name="Martin N."/>
            <person name="Korlach J."/>
            <person name="Wiedmann M."/>
        </authorList>
    </citation>
    <scope>NUCLEOTIDE SEQUENCE [LARGE SCALE GENOMIC DNA]</scope>
    <source>
        <strain evidence="14 15">DSM 1735</strain>
    </source>
</reference>
<comment type="similarity">
    <text evidence="1">Belongs to the PyrK family.</text>
</comment>
<evidence type="ECO:0000256" key="1">
    <source>
        <dbReference type="ARBA" id="ARBA00006422"/>
    </source>
</evidence>
<organism evidence="14 15">
    <name type="scientific">Paenibacillus durus</name>
    <name type="common">Paenibacillus azotofixans</name>
    <dbReference type="NCBI Taxonomy" id="44251"/>
    <lineage>
        <taxon>Bacteria</taxon>
        <taxon>Bacillati</taxon>
        <taxon>Bacillota</taxon>
        <taxon>Bacilli</taxon>
        <taxon>Bacillales</taxon>
        <taxon>Paenibacillaceae</taxon>
        <taxon>Paenibacillus</taxon>
    </lineage>
</organism>
<dbReference type="Proteomes" id="UP000029409">
    <property type="component" value="Chromosome"/>
</dbReference>
<dbReference type="SUPFAM" id="SSF63380">
    <property type="entry name" value="Riboflavin synthase domain-like"/>
    <property type="match status" value="1"/>
</dbReference>
<evidence type="ECO:0000256" key="3">
    <source>
        <dbReference type="ARBA" id="ARBA00022630"/>
    </source>
</evidence>
<dbReference type="PIRSF" id="PIRSF006816">
    <property type="entry name" value="Cyc3_hyd_g"/>
    <property type="match status" value="1"/>
</dbReference>